<name>A0AA86VGL2_9FABA</name>
<dbReference type="AlphaFoldDB" id="A0AA86VGL2"/>
<organism evidence="1 2">
    <name type="scientific">Sphenostylis stenocarpa</name>
    <dbReference type="NCBI Taxonomy" id="92480"/>
    <lineage>
        <taxon>Eukaryota</taxon>
        <taxon>Viridiplantae</taxon>
        <taxon>Streptophyta</taxon>
        <taxon>Embryophyta</taxon>
        <taxon>Tracheophyta</taxon>
        <taxon>Spermatophyta</taxon>
        <taxon>Magnoliopsida</taxon>
        <taxon>eudicotyledons</taxon>
        <taxon>Gunneridae</taxon>
        <taxon>Pentapetalae</taxon>
        <taxon>rosids</taxon>
        <taxon>fabids</taxon>
        <taxon>Fabales</taxon>
        <taxon>Fabaceae</taxon>
        <taxon>Papilionoideae</taxon>
        <taxon>50 kb inversion clade</taxon>
        <taxon>NPAAA clade</taxon>
        <taxon>indigoferoid/millettioid clade</taxon>
        <taxon>Phaseoleae</taxon>
        <taxon>Sphenostylis</taxon>
    </lineage>
</organism>
<protein>
    <submittedName>
        <fullName evidence="1">Uncharacterized protein</fullName>
    </submittedName>
</protein>
<accession>A0AA86VGL2</accession>
<proteinExistence type="predicted"/>
<dbReference type="Proteomes" id="UP001189624">
    <property type="component" value="Chromosome 6"/>
</dbReference>
<sequence>MEMKKNVKVEGYEYDMRGSKVETKCSFKSDVNVGVRWNIAVVADDTFFSPCLVDGCCCC</sequence>
<dbReference type="Gramene" id="rna-AYBTSS11_LOCUS19337">
    <property type="protein sequence ID" value="CAJ1962604.1"/>
    <property type="gene ID" value="gene-AYBTSS11_LOCUS19337"/>
</dbReference>
<gene>
    <name evidence="1" type="ORF">AYBTSS11_LOCUS19337</name>
</gene>
<reference evidence="1" key="1">
    <citation type="submission" date="2023-10" db="EMBL/GenBank/DDBJ databases">
        <authorList>
            <person name="Domelevo Entfellner J.-B."/>
        </authorList>
    </citation>
    <scope>NUCLEOTIDE SEQUENCE</scope>
</reference>
<evidence type="ECO:0000313" key="2">
    <source>
        <dbReference type="Proteomes" id="UP001189624"/>
    </source>
</evidence>
<feature type="non-terminal residue" evidence="1">
    <location>
        <position position="59"/>
    </location>
</feature>
<keyword evidence="2" id="KW-1185">Reference proteome</keyword>
<evidence type="ECO:0000313" key="1">
    <source>
        <dbReference type="EMBL" id="CAJ1962604.1"/>
    </source>
</evidence>
<dbReference type="EMBL" id="OY731403">
    <property type="protein sequence ID" value="CAJ1962604.1"/>
    <property type="molecule type" value="Genomic_DNA"/>
</dbReference>